<dbReference type="RefSeq" id="WP_082161164.1">
    <property type="nucleotide sequence ID" value="NZ_CBTJ020000037.1"/>
</dbReference>
<dbReference type="SUPFAM" id="SSF141066">
    <property type="entry name" value="ICP-like"/>
    <property type="match status" value="1"/>
</dbReference>
<dbReference type="Gene3D" id="2.60.40.2020">
    <property type="match status" value="1"/>
</dbReference>
<dbReference type="STRING" id="1400863.BN873_300075"/>
<reference evidence="4" key="2">
    <citation type="submission" date="2014-03" db="EMBL/GenBank/DDBJ databases">
        <title>Candidatus Competibacter-lineage genomes retrieved from metagenomes reveal functional metabolic diversity.</title>
        <authorList>
            <person name="McIlroy S.J."/>
            <person name="Albertsen M."/>
            <person name="Andresen E.K."/>
            <person name="Saunders A.M."/>
            <person name="Kristiansen R."/>
            <person name="Stokholm-Bjerregaard M."/>
            <person name="Nielsen K.L."/>
            <person name="Nielsen P.H."/>
        </authorList>
    </citation>
    <scope>NUCLEOTIDE SEQUENCE</scope>
    <source>
        <strain evidence="4">Run_A_D11</strain>
    </source>
</reference>
<evidence type="ECO:0000259" key="3">
    <source>
        <dbReference type="Pfam" id="PF09394"/>
    </source>
</evidence>
<evidence type="ECO:0000313" key="5">
    <source>
        <dbReference type="Proteomes" id="UP000035760"/>
    </source>
</evidence>
<dbReference type="PANTHER" id="PTHR36530">
    <property type="entry name" value="INHIBITOR OF CYSTEINE PEPTIDASE"/>
    <property type="match status" value="1"/>
</dbReference>
<name>W6M758_9GAMM</name>
<evidence type="ECO:0000256" key="2">
    <source>
        <dbReference type="ARBA" id="ARBA00022704"/>
    </source>
</evidence>
<reference evidence="4" key="1">
    <citation type="submission" date="2013-07" db="EMBL/GenBank/DDBJ databases">
        <authorList>
            <person name="McIlroy S."/>
        </authorList>
    </citation>
    <scope>NUCLEOTIDE SEQUENCE [LARGE SCALE GENOMIC DNA]</scope>
    <source>
        <strain evidence="4">Run_A_D11</strain>
    </source>
</reference>
<keyword evidence="1" id="KW-0646">Protease inhibitor</keyword>
<keyword evidence="2" id="KW-0789">Thiol protease inhibitor</keyword>
<comment type="caution">
    <text evidence="4">The sequence shown here is derived from an EMBL/GenBank/DDBJ whole genome shotgun (WGS) entry which is preliminary data.</text>
</comment>
<feature type="domain" description="Proteinase inhibitor I42 chagasin" evidence="3">
    <location>
        <begin position="65"/>
        <end position="151"/>
    </location>
</feature>
<dbReference type="AlphaFoldDB" id="W6M758"/>
<keyword evidence="5" id="KW-1185">Reference proteome</keyword>
<dbReference type="Proteomes" id="UP000035760">
    <property type="component" value="Unassembled WGS sequence"/>
</dbReference>
<organism evidence="4 5">
    <name type="scientific">Candidatus Competibacter denitrificans Run_A_D11</name>
    <dbReference type="NCBI Taxonomy" id="1400863"/>
    <lineage>
        <taxon>Bacteria</taxon>
        <taxon>Pseudomonadati</taxon>
        <taxon>Pseudomonadota</taxon>
        <taxon>Gammaproteobacteria</taxon>
        <taxon>Candidatus Competibacteraceae</taxon>
        <taxon>Candidatus Competibacter</taxon>
    </lineage>
</organism>
<dbReference type="GO" id="GO:0004869">
    <property type="term" value="F:cysteine-type endopeptidase inhibitor activity"/>
    <property type="evidence" value="ECO:0007669"/>
    <property type="project" value="UniProtKB-KW"/>
</dbReference>
<dbReference type="OrthoDB" id="670336at2"/>
<gene>
    <name evidence="4" type="ORF">BN873_300075</name>
</gene>
<dbReference type="InterPro" id="IPR052781">
    <property type="entry name" value="Cys_protease_inhibitor_I42"/>
</dbReference>
<proteinExistence type="predicted"/>
<dbReference type="InterPro" id="IPR018990">
    <property type="entry name" value="Prot_inh_I42_chagasin"/>
</dbReference>
<dbReference type="InterPro" id="IPR036331">
    <property type="entry name" value="Chagasin-like_sf"/>
</dbReference>
<evidence type="ECO:0000256" key="1">
    <source>
        <dbReference type="ARBA" id="ARBA00022690"/>
    </source>
</evidence>
<sequence length="156" mass="17212">MAFAPEYPIRCLRFIPMAILAILVTVFTGCASKQGHEPVSVPPAGIRENGMLVVTHTDNNRTAELRVGERLAVKLPENPSTGYAWAIDESDSRLLALDSTAYDAPTEGSIGARGRRVFTFSARQAGDVVLKLKYWRFWDGDASVTERYQVTLKLVP</sequence>
<dbReference type="EMBL" id="CBTJ020000037">
    <property type="protein sequence ID" value="CDI02454.1"/>
    <property type="molecule type" value="Genomic_DNA"/>
</dbReference>
<evidence type="ECO:0000313" key="4">
    <source>
        <dbReference type="EMBL" id="CDI02454.1"/>
    </source>
</evidence>
<accession>W6M758</accession>
<dbReference type="Pfam" id="PF09394">
    <property type="entry name" value="Inhibitor_I42"/>
    <property type="match status" value="1"/>
</dbReference>
<dbReference type="PANTHER" id="PTHR36530:SF1">
    <property type="entry name" value="AMOEBIASIN-1"/>
    <property type="match status" value="1"/>
</dbReference>
<protein>
    <submittedName>
        <fullName evidence="4">Genome sequencing data, contig C265</fullName>
    </submittedName>
</protein>